<gene>
    <name evidence="1" type="ORF">NCTC11647_01365</name>
</gene>
<accession>A0A2T3QH17</accession>
<evidence type="ECO:0000313" key="2">
    <source>
        <dbReference type="Proteomes" id="UP000251647"/>
    </source>
</evidence>
<dbReference type="EMBL" id="UATL01000001">
    <property type="protein sequence ID" value="SPY28276.1"/>
    <property type="molecule type" value="Genomic_DNA"/>
</dbReference>
<evidence type="ECO:0000313" key="1">
    <source>
        <dbReference type="EMBL" id="SPY28276.1"/>
    </source>
</evidence>
<dbReference type="RefSeq" id="WP_036763821.1">
    <property type="nucleotide sequence ID" value="NZ_PYOG01000022.1"/>
</dbReference>
<organism evidence="1 2">
    <name type="scientific">Photobacterium damselae</name>
    <dbReference type="NCBI Taxonomy" id="38293"/>
    <lineage>
        <taxon>Bacteria</taxon>
        <taxon>Pseudomonadati</taxon>
        <taxon>Pseudomonadota</taxon>
        <taxon>Gammaproteobacteria</taxon>
        <taxon>Vibrionales</taxon>
        <taxon>Vibrionaceae</taxon>
        <taxon>Photobacterium</taxon>
    </lineage>
</organism>
<name>A0A2T3QH17_PHODM</name>
<dbReference type="Proteomes" id="UP000251647">
    <property type="component" value="Unassembled WGS sequence"/>
</dbReference>
<dbReference type="OrthoDB" id="9802846at2"/>
<dbReference type="AlphaFoldDB" id="A0A2T3QH17"/>
<proteinExistence type="predicted"/>
<protein>
    <submittedName>
        <fullName evidence="1">Uncharacterized protein</fullName>
    </submittedName>
</protein>
<sequence>MIAIDPRTGKTVTGIQALNCRFERALTTQITARVKRRQMGNRAINRLGKMQNPTEAMIIQNLSLEALANPANGLLKFKAKQCLATPYGTGFLVSVKGRWQGKDIELKVGL</sequence>
<reference evidence="1 2" key="1">
    <citation type="submission" date="2018-06" db="EMBL/GenBank/DDBJ databases">
        <authorList>
            <consortium name="Pathogen Informatics"/>
            <person name="Doyle S."/>
        </authorList>
    </citation>
    <scope>NUCLEOTIDE SEQUENCE [LARGE SCALE GENOMIC DNA]</scope>
    <source>
        <strain evidence="1 2">NCTC11647</strain>
    </source>
</reference>